<comment type="subcellular location">
    <subcellularLocation>
        <location evidence="1">Nucleus</location>
    </subcellularLocation>
</comment>
<comment type="similarity">
    <text evidence="2">Belongs to the Mediator complex subunit 17 family.</text>
</comment>
<name>A0A811P4D0_9POAL</name>
<comment type="caution">
    <text evidence="6">The sequence shown here is derived from an EMBL/GenBank/DDBJ whole genome shotgun (WGS) entry which is preliminary data.</text>
</comment>
<dbReference type="PANTHER" id="PTHR13114">
    <property type="entry name" value="MEDIATOR OF RNA POLYMERASE II TRANSCRIPTION SUBUNIT 17"/>
    <property type="match status" value="1"/>
</dbReference>
<proteinExistence type="inferred from homology"/>
<evidence type="ECO:0000256" key="4">
    <source>
        <dbReference type="ARBA" id="ARBA00023163"/>
    </source>
</evidence>
<reference evidence="6" key="1">
    <citation type="submission" date="2020-10" db="EMBL/GenBank/DDBJ databases">
        <authorList>
            <person name="Han B."/>
            <person name="Lu T."/>
            <person name="Zhao Q."/>
            <person name="Huang X."/>
            <person name="Zhao Y."/>
        </authorList>
    </citation>
    <scope>NUCLEOTIDE SEQUENCE</scope>
</reference>
<dbReference type="InterPro" id="IPR019313">
    <property type="entry name" value="Mediator_Med17"/>
</dbReference>
<evidence type="ECO:0000313" key="6">
    <source>
        <dbReference type="EMBL" id="CAD6232361.1"/>
    </source>
</evidence>
<protein>
    <recommendedName>
        <fullName evidence="8">Mediator of RNA polymerase II transcription subunit 17</fullName>
    </recommendedName>
</protein>
<gene>
    <name evidence="6" type="ORF">NCGR_LOCUS22046</name>
</gene>
<evidence type="ECO:0000256" key="1">
    <source>
        <dbReference type="ARBA" id="ARBA00004123"/>
    </source>
</evidence>
<evidence type="ECO:0000256" key="2">
    <source>
        <dbReference type="ARBA" id="ARBA00005635"/>
    </source>
</evidence>
<dbReference type="AlphaFoldDB" id="A0A811P4D0"/>
<dbReference type="OrthoDB" id="2020583at2759"/>
<dbReference type="GO" id="GO:0006357">
    <property type="term" value="P:regulation of transcription by RNA polymerase II"/>
    <property type="evidence" value="ECO:0007669"/>
    <property type="project" value="InterPro"/>
</dbReference>
<keyword evidence="5" id="KW-0539">Nucleus</keyword>
<dbReference type="EMBL" id="CAJGYO010000005">
    <property type="protein sequence ID" value="CAD6232361.1"/>
    <property type="molecule type" value="Genomic_DNA"/>
</dbReference>
<dbReference type="Proteomes" id="UP000604825">
    <property type="component" value="Unassembled WGS sequence"/>
</dbReference>
<sequence length="904" mass="102257">MDKGDVRVDLDKLPIKRLEAIDEIGNEHYPPDTSNEEQRLAAIRRIDFSWVIEKDAKKAKKAAEADTTQQAWPWQGLMESLQQAHQELSVVIDLIGTVEANDAVAVASTTKPKSQPNEILVDMAVSAATKLQRLRHLSRYFKQSSRTMEQQFQKETRFYSSLIRLQQNWKVKRQRAVGSPGSEGFMFDLVDSSQLDTTTMPRLSPLSLIPIDQDSSGTLSVQIPQKSFRSLSLQFRGDIANNAESTAIKKKEGTLTNTTTEAKKDVLENDDVNKSIKHAHSILRDIHRSIFEEQVFDMVIRETFIQSQGINVTGMCEDFLQLAIGQECSLCLSLELSGQNSNSGTVGQEDHMDTDYTGSLAVATVNGKESSNKDVRGFPNPKCLEIYLLHMFHENILRKLREKSRHMVRYQGSAQAAPDDCGLLSHFCMTVSHRIFSNKVHLELESVVSRVPYLHLRSLPTWHSRTSSWSLCLKVPQPILSTDRARKPSDHHELKYKSRSQFSTKVILKDGQISLMGEGSPSIAGSLTGKPSDGRLINSYNCDLEDLPMMLLQQVASQVIHWLHDEAMVLGMNVTRDFLCLYFDLDQGETLGLVAHVDPDDTYGCISWYLTVDHPTEEGKMSADSPELEKRRFLGYLSLEVLYSTLMDLIKLCSTATTWPLLALALINCVKEDISGKKRGATKSAAARMFRVAVQCAEDVKLSGHSLLLFSVAKQLFIHIWEVIKDGPNFQLEYSIILRQLLNVKEYRYQMKPRIYSNFVSLYMKKVATGFDAKFSNQASSKDESFRCTLTLHVLLENPPGDYPDIMREESLFITYAKVQLKIARNIPEILEKLVDVIIKELDKNVNTGPGVLWCEAPRDEKAVSLRCTTKTANREKRLKTEHIMNLIVDGLFRGSLFWFETLF</sequence>
<evidence type="ECO:0008006" key="8">
    <source>
        <dbReference type="Google" id="ProtNLM"/>
    </source>
</evidence>
<keyword evidence="4" id="KW-0804">Transcription</keyword>
<evidence type="ECO:0000256" key="5">
    <source>
        <dbReference type="ARBA" id="ARBA00023242"/>
    </source>
</evidence>
<keyword evidence="7" id="KW-1185">Reference proteome</keyword>
<keyword evidence="3" id="KW-0805">Transcription regulation</keyword>
<organism evidence="6 7">
    <name type="scientific">Miscanthus lutarioriparius</name>
    <dbReference type="NCBI Taxonomy" id="422564"/>
    <lineage>
        <taxon>Eukaryota</taxon>
        <taxon>Viridiplantae</taxon>
        <taxon>Streptophyta</taxon>
        <taxon>Embryophyta</taxon>
        <taxon>Tracheophyta</taxon>
        <taxon>Spermatophyta</taxon>
        <taxon>Magnoliopsida</taxon>
        <taxon>Liliopsida</taxon>
        <taxon>Poales</taxon>
        <taxon>Poaceae</taxon>
        <taxon>PACMAD clade</taxon>
        <taxon>Panicoideae</taxon>
        <taxon>Andropogonodae</taxon>
        <taxon>Andropogoneae</taxon>
        <taxon>Saccharinae</taxon>
        <taxon>Miscanthus</taxon>
    </lineage>
</organism>
<dbReference type="GO" id="GO:0070847">
    <property type="term" value="C:core mediator complex"/>
    <property type="evidence" value="ECO:0007669"/>
    <property type="project" value="TreeGrafter"/>
</dbReference>
<dbReference type="GO" id="GO:0003712">
    <property type="term" value="F:transcription coregulator activity"/>
    <property type="evidence" value="ECO:0007669"/>
    <property type="project" value="InterPro"/>
</dbReference>
<dbReference type="PANTHER" id="PTHR13114:SF7">
    <property type="entry name" value="MEDIATOR OF RNA POLYMERASE II TRANSCRIPTION SUBUNIT 17"/>
    <property type="match status" value="1"/>
</dbReference>
<dbReference type="GO" id="GO:0016592">
    <property type="term" value="C:mediator complex"/>
    <property type="evidence" value="ECO:0007669"/>
    <property type="project" value="InterPro"/>
</dbReference>
<accession>A0A811P4D0</accession>
<evidence type="ECO:0000313" key="7">
    <source>
        <dbReference type="Proteomes" id="UP000604825"/>
    </source>
</evidence>
<evidence type="ECO:0000256" key="3">
    <source>
        <dbReference type="ARBA" id="ARBA00023015"/>
    </source>
</evidence>